<dbReference type="EMBL" id="JARHTQ010000055">
    <property type="protein sequence ID" value="MDF2261363.1"/>
    <property type="molecule type" value="Genomic_DNA"/>
</dbReference>
<gene>
    <name evidence="3" type="ORF">P2L57_38265</name>
</gene>
<comment type="caution">
    <text evidence="3">The sequence shown here is derived from an EMBL/GenBank/DDBJ whole genome shotgun (WGS) entry which is preliminary data.</text>
</comment>
<dbReference type="InterPro" id="IPR028087">
    <property type="entry name" value="Tad_N"/>
</dbReference>
<evidence type="ECO:0000313" key="3">
    <source>
        <dbReference type="EMBL" id="MDF2261363.1"/>
    </source>
</evidence>
<organism evidence="3 4">
    <name type="scientific">Streptantibioticus ferralitis</name>
    <dbReference type="NCBI Taxonomy" id="236510"/>
    <lineage>
        <taxon>Bacteria</taxon>
        <taxon>Bacillati</taxon>
        <taxon>Actinomycetota</taxon>
        <taxon>Actinomycetes</taxon>
        <taxon>Kitasatosporales</taxon>
        <taxon>Streptomycetaceae</taxon>
        <taxon>Streptantibioticus</taxon>
    </lineage>
</organism>
<name>A0ABT5ZCF3_9ACTN</name>
<protein>
    <submittedName>
        <fullName evidence="3">Pilus assembly protein TadG-related protein</fullName>
    </submittedName>
</protein>
<accession>A0ABT5ZCF3</accession>
<evidence type="ECO:0000256" key="1">
    <source>
        <dbReference type="SAM" id="MobiDB-lite"/>
    </source>
</evidence>
<dbReference type="RefSeq" id="WP_275822933.1">
    <property type="nucleotide sequence ID" value="NZ_BAAANM010000002.1"/>
</dbReference>
<proteinExistence type="predicted"/>
<keyword evidence="4" id="KW-1185">Reference proteome</keyword>
<feature type="compositionally biased region" description="Pro residues" evidence="1">
    <location>
        <begin position="156"/>
        <end position="186"/>
    </location>
</feature>
<evidence type="ECO:0000313" key="4">
    <source>
        <dbReference type="Proteomes" id="UP001220022"/>
    </source>
</evidence>
<feature type="region of interest" description="Disordered" evidence="1">
    <location>
        <begin position="151"/>
        <end position="196"/>
    </location>
</feature>
<feature type="domain" description="Putative Flp pilus-assembly TadG-like N-terminal" evidence="2">
    <location>
        <begin position="6"/>
        <end position="45"/>
    </location>
</feature>
<sequence length="222" mass="23009">MPVYLTVIGALLLLAFAYFAVGQAAATRNGAQTAADSAALAAAQDTRAQLRDALLDAFRSGRLDDLGALLGGQLLDARYDPCQKADDFAAANKAHTTDCHPVRTGDGYDGYRASVETDYTVGTSVVPGTENKTAHASAIAAIQPLCRWQAARPSASPTPTPTPTLTPTPTPPLPPSPLPTPAPSGTPSPGTLECDGRNWVVDPSNLTLFPSAAELFSVHLTS</sequence>
<reference evidence="3 4" key="1">
    <citation type="submission" date="2023-03" db="EMBL/GenBank/DDBJ databases">
        <title>Draft genome sequence of type strain Streptomyces ferralitis JCM 14344.</title>
        <authorList>
            <person name="Klaysubun C."/>
            <person name="Duangmal K."/>
        </authorList>
    </citation>
    <scope>NUCLEOTIDE SEQUENCE [LARGE SCALE GENOMIC DNA]</scope>
    <source>
        <strain evidence="3 4">JCM 14344</strain>
    </source>
</reference>
<dbReference type="Proteomes" id="UP001220022">
    <property type="component" value="Unassembled WGS sequence"/>
</dbReference>
<dbReference type="Pfam" id="PF13400">
    <property type="entry name" value="Tad"/>
    <property type="match status" value="1"/>
</dbReference>
<evidence type="ECO:0000259" key="2">
    <source>
        <dbReference type="Pfam" id="PF13400"/>
    </source>
</evidence>